<keyword evidence="2" id="KW-1185">Reference proteome</keyword>
<dbReference type="EMBL" id="LACB01000012">
    <property type="protein sequence ID" value="KAJ9492387.1"/>
    <property type="molecule type" value="Genomic_DNA"/>
</dbReference>
<comment type="caution">
    <text evidence="1">The sequence shown here is derived from an EMBL/GenBank/DDBJ whole genome shotgun (WGS) entry which is preliminary data.</text>
</comment>
<organism evidence="1 2">
    <name type="scientific">Penicillium thymicola</name>
    <dbReference type="NCBI Taxonomy" id="293382"/>
    <lineage>
        <taxon>Eukaryota</taxon>
        <taxon>Fungi</taxon>
        <taxon>Dikarya</taxon>
        <taxon>Ascomycota</taxon>
        <taxon>Pezizomycotina</taxon>
        <taxon>Eurotiomycetes</taxon>
        <taxon>Eurotiomycetidae</taxon>
        <taxon>Eurotiales</taxon>
        <taxon>Aspergillaceae</taxon>
        <taxon>Penicillium</taxon>
    </lineage>
</organism>
<reference evidence="1" key="1">
    <citation type="submission" date="2015-06" db="EMBL/GenBank/DDBJ databases">
        <authorList>
            <person name="Nguyen H."/>
        </authorList>
    </citation>
    <scope>NUCLEOTIDE SEQUENCE</scope>
    <source>
        <strain evidence="1">DAOM 180753</strain>
    </source>
</reference>
<evidence type="ECO:0000313" key="1">
    <source>
        <dbReference type="EMBL" id="KAJ9492387.1"/>
    </source>
</evidence>
<dbReference type="AlphaFoldDB" id="A0AAI9XCY8"/>
<reference evidence="1" key="2">
    <citation type="journal article" date="2016" name="Fungal Biol.">
        <title>Ochratoxin A production by Penicillium thymicola.</title>
        <authorList>
            <person name="Nguyen H.D.T."/>
            <person name="McMullin D.R."/>
            <person name="Ponomareva E."/>
            <person name="Riley R."/>
            <person name="Pomraning K.R."/>
            <person name="Baker S.E."/>
            <person name="Seifert K.A."/>
        </authorList>
    </citation>
    <scope>NUCLEOTIDE SEQUENCE</scope>
    <source>
        <strain evidence="1">DAOM 180753</strain>
    </source>
</reference>
<sequence length="104" mass="12130">MLESDSRKTFVPQTTEIALLDLDLRRAHKAQSPTQPNPQMESIGNYFPIKTTWIYIQYQNINIHYFGYISTPTNRTLFKVNVSTYSIPFILKFKFELHTIGGRS</sequence>
<dbReference type="Proteomes" id="UP001227192">
    <property type="component" value="Unassembled WGS sequence"/>
</dbReference>
<gene>
    <name evidence="1" type="ORF">VN97_g845</name>
</gene>
<accession>A0AAI9XCY8</accession>
<protein>
    <submittedName>
        <fullName evidence="1">Uncharacterized protein</fullName>
    </submittedName>
</protein>
<proteinExistence type="predicted"/>
<evidence type="ECO:0000313" key="2">
    <source>
        <dbReference type="Proteomes" id="UP001227192"/>
    </source>
</evidence>
<name>A0AAI9XCY8_PENTH</name>